<evidence type="ECO:0000256" key="1">
    <source>
        <dbReference type="SAM" id="Phobius"/>
    </source>
</evidence>
<dbReference type="Proteomes" id="UP000245073">
    <property type="component" value="Unassembled WGS sequence"/>
</dbReference>
<evidence type="ECO:0000313" key="2">
    <source>
        <dbReference type="EMBL" id="PVM84339.1"/>
    </source>
</evidence>
<keyword evidence="1" id="KW-0812">Transmembrane</keyword>
<keyword evidence="1" id="KW-0472">Membrane</keyword>
<dbReference type="OrthoDB" id="5325135at2"/>
<keyword evidence="1" id="KW-1133">Transmembrane helix</keyword>
<dbReference type="Pfam" id="PF04964">
    <property type="entry name" value="Flp_Fap"/>
    <property type="match status" value="1"/>
</dbReference>
<protein>
    <submittedName>
        <fullName evidence="2">Flp family type IVb pilin</fullName>
    </submittedName>
</protein>
<comment type="caution">
    <text evidence="2">The sequence shown here is derived from an EMBL/GenBank/DDBJ whole genome shotgun (WGS) entry which is preliminary data.</text>
</comment>
<accession>A0A2T9JKW6</accession>
<name>A0A2T9JKW6_9CAUL</name>
<dbReference type="RefSeq" id="WP_109102493.1">
    <property type="nucleotide sequence ID" value="NZ_QDKQ01000065.1"/>
</dbReference>
<reference evidence="2 3" key="1">
    <citation type="submission" date="2018-04" db="EMBL/GenBank/DDBJ databases">
        <title>The genome sequence of Caulobacter sp. 744.</title>
        <authorList>
            <person name="Gao J."/>
            <person name="Sun J."/>
        </authorList>
    </citation>
    <scope>NUCLEOTIDE SEQUENCE [LARGE SCALE GENOMIC DNA]</scope>
    <source>
        <strain evidence="2 3">774</strain>
    </source>
</reference>
<gene>
    <name evidence="2" type="ORF">DDF67_19460</name>
</gene>
<dbReference type="AlphaFoldDB" id="A0A2T9JKW6"/>
<organism evidence="2 3">
    <name type="scientific">Caulobacter endophyticus</name>
    <dbReference type="NCBI Taxonomy" id="2172652"/>
    <lineage>
        <taxon>Bacteria</taxon>
        <taxon>Pseudomonadati</taxon>
        <taxon>Pseudomonadota</taxon>
        <taxon>Alphaproteobacteria</taxon>
        <taxon>Caulobacterales</taxon>
        <taxon>Caulobacteraceae</taxon>
        <taxon>Caulobacter</taxon>
    </lineage>
</organism>
<evidence type="ECO:0000313" key="3">
    <source>
        <dbReference type="Proteomes" id="UP000245073"/>
    </source>
</evidence>
<feature type="transmembrane region" description="Helical" evidence="1">
    <location>
        <begin position="20"/>
        <end position="38"/>
    </location>
</feature>
<keyword evidence="3" id="KW-1185">Reference proteome</keyword>
<proteinExistence type="predicted"/>
<dbReference type="EMBL" id="QDKQ01000065">
    <property type="protein sequence ID" value="PVM84339.1"/>
    <property type="molecule type" value="Genomic_DNA"/>
</dbReference>
<dbReference type="InterPro" id="IPR007047">
    <property type="entry name" value="Flp_Fap"/>
</dbReference>
<sequence length="58" mass="6251">MGTLFDRFLKDERGATVVEYGLIACFVSIMVVAAVPLLGPSIQGAFERVRDHLNAAGK</sequence>